<evidence type="ECO:0000313" key="2">
    <source>
        <dbReference type="EMBL" id="KKN40969.1"/>
    </source>
</evidence>
<reference evidence="2" key="1">
    <citation type="journal article" date="2015" name="Nature">
        <title>Complex archaea that bridge the gap between prokaryotes and eukaryotes.</title>
        <authorList>
            <person name="Spang A."/>
            <person name="Saw J.H."/>
            <person name="Jorgensen S.L."/>
            <person name="Zaremba-Niedzwiedzka K."/>
            <person name="Martijn J."/>
            <person name="Lind A.E."/>
            <person name="van Eijk R."/>
            <person name="Schleper C."/>
            <person name="Guy L."/>
            <person name="Ettema T.J."/>
        </authorList>
    </citation>
    <scope>NUCLEOTIDE SEQUENCE</scope>
</reference>
<dbReference type="AlphaFoldDB" id="A0A0F9QEL7"/>
<comment type="caution">
    <text evidence="2">The sequence shown here is derived from an EMBL/GenBank/DDBJ whole genome shotgun (WGS) entry which is preliminary data.</text>
</comment>
<organism evidence="2">
    <name type="scientific">marine sediment metagenome</name>
    <dbReference type="NCBI Taxonomy" id="412755"/>
    <lineage>
        <taxon>unclassified sequences</taxon>
        <taxon>metagenomes</taxon>
        <taxon>ecological metagenomes</taxon>
    </lineage>
</organism>
<accession>A0A0F9QEL7</accession>
<gene>
    <name evidence="2" type="ORF">LCGC14_0728010</name>
</gene>
<sequence>MNTDAKAEIRTLIETQLSGMTARHGLLKMLDSDVPTILNYTATEQYQDGPSNVAEVVERMVSLGVIVPADTPRWWPSQLQALRELLRDRPGKIDRTGNPPCVWATDHATGNLVYRTIESPTAEALDAAIAAAKSECEDRKKTTQRRIAAEREVDDS</sequence>
<protein>
    <submittedName>
        <fullName evidence="2">Uncharacterized protein</fullName>
    </submittedName>
</protein>
<dbReference type="EMBL" id="LAZR01001676">
    <property type="protein sequence ID" value="KKN40969.1"/>
    <property type="molecule type" value="Genomic_DNA"/>
</dbReference>
<feature type="region of interest" description="Disordered" evidence="1">
    <location>
        <begin position="134"/>
        <end position="156"/>
    </location>
</feature>
<proteinExistence type="predicted"/>
<name>A0A0F9QEL7_9ZZZZ</name>
<evidence type="ECO:0000256" key="1">
    <source>
        <dbReference type="SAM" id="MobiDB-lite"/>
    </source>
</evidence>